<dbReference type="GO" id="GO:0005829">
    <property type="term" value="C:cytosol"/>
    <property type="evidence" value="ECO:0007669"/>
    <property type="project" value="TreeGrafter"/>
</dbReference>
<dbReference type="InterPro" id="IPR011991">
    <property type="entry name" value="ArsR-like_HTH"/>
</dbReference>
<dbReference type="EMBL" id="WBWX01000001">
    <property type="protein sequence ID" value="KAB2803099.1"/>
    <property type="molecule type" value="Genomic_DNA"/>
</dbReference>
<dbReference type="Gene3D" id="1.10.10.10">
    <property type="entry name" value="Winged helix-like DNA-binding domain superfamily/Winged helix DNA-binding domain"/>
    <property type="match status" value="1"/>
</dbReference>
<dbReference type="GO" id="GO:0006355">
    <property type="term" value="P:regulation of DNA-templated transcription"/>
    <property type="evidence" value="ECO:0007669"/>
    <property type="project" value="UniProtKB-ARBA"/>
</dbReference>
<organism evidence="6 7">
    <name type="scientific">Brucella anthropi</name>
    <name type="common">Ochrobactrum anthropi</name>
    <dbReference type="NCBI Taxonomy" id="529"/>
    <lineage>
        <taxon>Bacteria</taxon>
        <taxon>Pseudomonadati</taxon>
        <taxon>Pseudomonadota</taxon>
        <taxon>Alphaproteobacteria</taxon>
        <taxon>Hyphomicrobiales</taxon>
        <taxon>Brucellaceae</taxon>
        <taxon>Brucella/Ochrobactrum group</taxon>
        <taxon>Brucella</taxon>
    </lineage>
</organism>
<sequence length="167" mass="18718">MIITHFYEGKCESDMSDLDRVDRMLLKLLQEDGRRTVLDLAQRVGLSPTGASQRIKRLFSEGFIRAVRAVLEPSKIGRGTVVFIEVRLDHTAPQVFDHFAEAVAKAPEIIECHMVIGGFDYLVKARIADMATFQEFLQRVILPLPGVRETHSFASIGDLKPDALLPL</sequence>
<dbReference type="SMART" id="SM00344">
    <property type="entry name" value="HTH_ASNC"/>
    <property type="match status" value="1"/>
</dbReference>
<dbReference type="PANTHER" id="PTHR30154">
    <property type="entry name" value="LEUCINE-RESPONSIVE REGULATORY PROTEIN"/>
    <property type="match status" value="1"/>
</dbReference>
<dbReference type="InterPro" id="IPR019888">
    <property type="entry name" value="Tscrpt_reg_AsnC-like"/>
</dbReference>
<dbReference type="Proteomes" id="UP000441102">
    <property type="component" value="Unassembled WGS sequence"/>
</dbReference>
<dbReference type="Pfam" id="PF01037">
    <property type="entry name" value="AsnC_trans_reg"/>
    <property type="match status" value="1"/>
</dbReference>
<evidence type="ECO:0000259" key="5">
    <source>
        <dbReference type="PROSITE" id="PS50956"/>
    </source>
</evidence>
<dbReference type="GO" id="GO:0043565">
    <property type="term" value="F:sequence-specific DNA binding"/>
    <property type="evidence" value="ECO:0007669"/>
    <property type="project" value="InterPro"/>
</dbReference>
<evidence type="ECO:0000256" key="4">
    <source>
        <dbReference type="ARBA" id="ARBA00023163"/>
    </source>
</evidence>
<keyword evidence="1" id="KW-0805">Transcription regulation</keyword>
<dbReference type="PANTHER" id="PTHR30154:SF0">
    <property type="entry name" value="LEUCINE-RESPONSIVE REGULATORY PROTEIN"/>
    <property type="match status" value="1"/>
</dbReference>
<comment type="caution">
    <text evidence="6">The sequence shown here is derived from an EMBL/GenBank/DDBJ whole genome shotgun (WGS) entry which is preliminary data.</text>
</comment>
<dbReference type="InterPro" id="IPR036390">
    <property type="entry name" value="WH_DNA-bd_sf"/>
</dbReference>
<dbReference type="PROSITE" id="PS50956">
    <property type="entry name" value="HTH_ASNC_2"/>
    <property type="match status" value="1"/>
</dbReference>
<gene>
    <name evidence="6" type="ORF">F9L06_02745</name>
</gene>
<keyword evidence="3" id="KW-0010">Activator</keyword>
<dbReference type="GO" id="GO:0043200">
    <property type="term" value="P:response to amino acid"/>
    <property type="evidence" value="ECO:0007669"/>
    <property type="project" value="TreeGrafter"/>
</dbReference>
<dbReference type="Gene3D" id="3.30.70.920">
    <property type="match status" value="1"/>
</dbReference>
<evidence type="ECO:0000313" key="7">
    <source>
        <dbReference type="Proteomes" id="UP000441102"/>
    </source>
</evidence>
<keyword evidence="4" id="KW-0804">Transcription</keyword>
<dbReference type="InterPro" id="IPR036388">
    <property type="entry name" value="WH-like_DNA-bd_sf"/>
</dbReference>
<dbReference type="InterPro" id="IPR019887">
    <property type="entry name" value="Tscrpt_reg_AsnC/Lrp_C"/>
</dbReference>
<keyword evidence="2" id="KW-0238">DNA-binding</keyword>
<evidence type="ECO:0000313" key="6">
    <source>
        <dbReference type="EMBL" id="KAB2803099.1"/>
    </source>
</evidence>
<dbReference type="InterPro" id="IPR019885">
    <property type="entry name" value="Tscrpt_reg_HTH_AsnC-type_CS"/>
</dbReference>
<name>A0A6I0DY86_BRUAN</name>
<evidence type="ECO:0000256" key="2">
    <source>
        <dbReference type="ARBA" id="ARBA00023125"/>
    </source>
</evidence>
<accession>A0A6I0DY86</accession>
<evidence type="ECO:0000256" key="3">
    <source>
        <dbReference type="ARBA" id="ARBA00023159"/>
    </source>
</evidence>
<protein>
    <submittedName>
        <fullName evidence="6">AsnC family transcriptional regulator</fullName>
    </submittedName>
</protein>
<dbReference type="SUPFAM" id="SSF54909">
    <property type="entry name" value="Dimeric alpha+beta barrel"/>
    <property type="match status" value="1"/>
</dbReference>
<dbReference type="PRINTS" id="PR00033">
    <property type="entry name" value="HTHASNC"/>
</dbReference>
<dbReference type="PROSITE" id="PS00519">
    <property type="entry name" value="HTH_ASNC_1"/>
    <property type="match status" value="1"/>
</dbReference>
<dbReference type="Pfam" id="PF13412">
    <property type="entry name" value="HTH_24"/>
    <property type="match status" value="1"/>
</dbReference>
<dbReference type="InterPro" id="IPR011008">
    <property type="entry name" value="Dimeric_a/b-barrel"/>
</dbReference>
<dbReference type="InterPro" id="IPR000485">
    <property type="entry name" value="AsnC-type_HTH_dom"/>
</dbReference>
<proteinExistence type="predicted"/>
<dbReference type="SUPFAM" id="SSF46785">
    <property type="entry name" value="Winged helix' DNA-binding domain"/>
    <property type="match status" value="1"/>
</dbReference>
<feature type="domain" description="HTH asnC-type" evidence="5">
    <location>
        <begin position="18"/>
        <end position="79"/>
    </location>
</feature>
<dbReference type="CDD" id="cd00090">
    <property type="entry name" value="HTH_ARSR"/>
    <property type="match status" value="1"/>
</dbReference>
<reference evidence="6 7" key="1">
    <citation type="submission" date="2019-09" db="EMBL/GenBank/DDBJ databases">
        <title>Taxonomic organization of the family Brucellaceae based on a phylogenomic approach.</title>
        <authorList>
            <person name="Leclercq S."/>
            <person name="Cloeckaert A."/>
            <person name="Zygmunt M.S."/>
        </authorList>
    </citation>
    <scope>NUCLEOTIDE SEQUENCE [LARGE SCALE GENOMIC DNA]</scope>
    <source>
        <strain evidence="6 7">CCUG 34461</strain>
    </source>
</reference>
<evidence type="ECO:0000256" key="1">
    <source>
        <dbReference type="ARBA" id="ARBA00023015"/>
    </source>
</evidence>
<dbReference type="AlphaFoldDB" id="A0A6I0DY86"/>